<protein>
    <recommendedName>
        <fullName evidence="3">J domain-containing protein</fullName>
    </recommendedName>
</protein>
<keyword evidence="2" id="KW-1133">Transmembrane helix</keyword>
<dbReference type="InterPro" id="IPR036869">
    <property type="entry name" value="J_dom_sf"/>
</dbReference>
<keyword evidence="2" id="KW-0812">Transmembrane</keyword>
<dbReference type="GO" id="GO:0005783">
    <property type="term" value="C:endoplasmic reticulum"/>
    <property type="evidence" value="ECO:0007669"/>
    <property type="project" value="TreeGrafter"/>
</dbReference>
<name>A0AB34L506_9PEZI</name>
<dbReference type="PROSITE" id="PS50076">
    <property type="entry name" value="DNAJ_2"/>
    <property type="match status" value="1"/>
</dbReference>
<evidence type="ECO:0000256" key="1">
    <source>
        <dbReference type="ARBA" id="ARBA00023186"/>
    </source>
</evidence>
<dbReference type="Gene3D" id="1.10.287.110">
    <property type="entry name" value="DnaJ domain"/>
    <property type="match status" value="1"/>
</dbReference>
<dbReference type="SMART" id="SM00271">
    <property type="entry name" value="DnaJ"/>
    <property type="match status" value="1"/>
</dbReference>
<dbReference type="AlphaFoldDB" id="A0AB34L506"/>
<dbReference type="SUPFAM" id="SSF46565">
    <property type="entry name" value="Chaperone J-domain"/>
    <property type="match status" value="1"/>
</dbReference>
<dbReference type="EMBL" id="JAAQHG020000001">
    <property type="protein sequence ID" value="KAL1591037.1"/>
    <property type="molecule type" value="Genomic_DNA"/>
</dbReference>
<dbReference type="InterPro" id="IPR051948">
    <property type="entry name" value="Hsp70_co-chaperone_J-domain"/>
</dbReference>
<feature type="domain" description="J" evidence="3">
    <location>
        <begin position="78"/>
        <end position="145"/>
    </location>
</feature>
<keyword evidence="5" id="KW-1185">Reference proteome</keyword>
<evidence type="ECO:0000259" key="3">
    <source>
        <dbReference type="PROSITE" id="PS50076"/>
    </source>
</evidence>
<reference evidence="4 5" key="1">
    <citation type="journal article" date="2020" name="Microbiol. Resour. Announc.">
        <title>Draft Genome Sequence of a Cladosporium Species Isolated from the Mesophotic Ascidian Didemnum maculosum.</title>
        <authorList>
            <person name="Gioti A."/>
            <person name="Siaperas R."/>
            <person name="Nikolaivits E."/>
            <person name="Le Goff G."/>
            <person name="Ouazzani J."/>
            <person name="Kotoulas G."/>
            <person name="Topakas E."/>
        </authorList>
    </citation>
    <scope>NUCLEOTIDE SEQUENCE [LARGE SCALE GENOMIC DNA]</scope>
    <source>
        <strain evidence="4 5">TM138-S3</strain>
    </source>
</reference>
<proteinExistence type="predicted"/>
<dbReference type="PANTHER" id="PTHR44360:SF1">
    <property type="entry name" value="DNAJ HOMOLOG SUBFAMILY B MEMBER 9"/>
    <property type="match status" value="1"/>
</dbReference>
<dbReference type="GO" id="GO:0051087">
    <property type="term" value="F:protein-folding chaperone binding"/>
    <property type="evidence" value="ECO:0007669"/>
    <property type="project" value="TreeGrafter"/>
</dbReference>
<comment type="caution">
    <text evidence="4">The sequence shown here is derived from an EMBL/GenBank/DDBJ whole genome shotgun (WGS) entry which is preliminary data.</text>
</comment>
<feature type="transmembrane region" description="Helical" evidence="2">
    <location>
        <begin position="12"/>
        <end position="32"/>
    </location>
</feature>
<dbReference type="GO" id="GO:0036503">
    <property type="term" value="P:ERAD pathway"/>
    <property type="evidence" value="ECO:0007669"/>
    <property type="project" value="TreeGrafter"/>
</dbReference>
<dbReference type="Pfam" id="PF00226">
    <property type="entry name" value="DnaJ"/>
    <property type="match status" value="1"/>
</dbReference>
<sequence length="328" mass="36925">MSASGLLSLAGWYFLPGLVTGYVQTALYAILIRAGDPKPAPGSPRFVRDRRRIHICVILSYLLYTVYEADYQLQVAGDFYQDLGVAHDVSERAVQSRFRRLTVQFHPDKASGPDRSTVESIYVRLLLAKDTLIDPTKRFAYDRFGPQILQWQQAKTIRDYIMTGVQNTGGYYIGTGAVLVLLSVFGQLQTGKFWRYLVMASLFMIELYVMTRTQFPTTLSRMINPILINTSLRPPYLPFQMLELLRKIAVTFFIAMAQLGPLLKGPQPAASDGTVVSSQQIDRLEMLSRATDQEITRLMGLELAPFANDDPAMKPLRGSIKEWLIGTP</sequence>
<dbReference type="CDD" id="cd06257">
    <property type="entry name" value="DnaJ"/>
    <property type="match status" value="1"/>
</dbReference>
<evidence type="ECO:0000313" key="5">
    <source>
        <dbReference type="Proteomes" id="UP000803884"/>
    </source>
</evidence>
<keyword evidence="1" id="KW-0143">Chaperone</keyword>
<dbReference type="RefSeq" id="XP_069234142.1">
    <property type="nucleotide sequence ID" value="XM_069369063.1"/>
</dbReference>
<dbReference type="Proteomes" id="UP000803884">
    <property type="component" value="Unassembled WGS sequence"/>
</dbReference>
<evidence type="ECO:0000256" key="2">
    <source>
        <dbReference type="SAM" id="Phobius"/>
    </source>
</evidence>
<dbReference type="InterPro" id="IPR001623">
    <property type="entry name" value="DnaJ_domain"/>
</dbReference>
<dbReference type="PANTHER" id="PTHR44360">
    <property type="entry name" value="DNAJ HOMOLOG SUBFAMILY B MEMBER 9"/>
    <property type="match status" value="1"/>
</dbReference>
<feature type="transmembrane region" description="Helical" evidence="2">
    <location>
        <begin position="193"/>
        <end position="211"/>
    </location>
</feature>
<gene>
    <name evidence="4" type="ORF">WHR41_00457</name>
</gene>
<accession>A0AB34L506</accession>
<dbReference type="PRINTS" id="PR00625">
    <property type="entry name" value="JDOMAIN"/>
</dbReference>
<dbReference type="GeneID" id="96001901"/>
<organism evidence="4 5">
    <name type="scientific">Cladosporium halotolerans</name>
    <dbReference type="NCBI Taxonomy" id="1052096"/>
    <lineage>
        <taxon>Eukaryota</taxon>
        <taxon>Fungi</taxon>
        <taxon>Dikarya</taxon>
        <taxon>Ascomycota</taxon>
        <taxon>Pezizomycotina</taxon>
        <taxon>Dothideomycetes</taxon>
        <taxon>Dothideomycetidae</taxon>
        <taxon>Cladosporiales</taxon>
        <taxon>Cladosporiaceae</taxon>
        <taxon>Cladosporium</taxon>
    </lineage>
</organism>
<evidence type="ECO:0000313" key="4">
    <source>
        <dbReference type="EMBL" id="KAL1591037.1"/>
    </source>
</evidence>
<feature type="transmembrane region" description="Helical" evidence="2">
    <location>
        <begin position="169"/>
        <end position="186"/>
    </location>
</feature>
<feature type="transmembrane region" description="Helical" evidence="2">
    <location>
        <begin position="53"/>
        <end position="69"/>
    </location>
</feature>
<keyword evidence="2" id="KW-0472">Membrane</keyword>
<dbReference type="GO" id="GO:0051787">
    <property type="term" value="F:misfolded protein binding"/>
    <property type="evidence" value="ECO:0007669"/>
    <property type="project" value="TreeGrafter"/>
</dbReference>